<dbReference type="InterPro" id="IPR015943">
    <property type="entry name" value="WD40/YVTN_repeat-like_dom_sf"/>
</dbReference>
<dbReference type="Gene3D" id="2.130.10.10">
    <property type="entry name" value="YVTN repeat-like/Quinoprotein amine dehydrogenase"/>
    <property type="match status" value="1"/>
</dbReference>
<dbReference type="Proteomes" id="UP000694888">
    <property type="component" value="Unplaced"/>
</dbReference>
<dbReference type="InterPro" id="IPR036322">
    <property type="entry name" value="WD40_repeat_dom_sf"/>
</dbReference>
<dbReference type="PANTHER" id="PTHR44464">
    <property type="entry name" value="WD REPEAT-CONTAINING PROTEIN 17"/>
    <property type="match status" value="1"/>
</dbReference>
<gene>
    <name evidence="5" type="primary">LOC106013820</name>
</gene>
<evidence type="ECO:0000256" key="1">
    <source>
        <dbReference type="ARBA" id="ARBA00022574"/>
    </source>
</evidence>
<sequence>MVRQVALLPAGCQPWNRNVVASSGQHFAYSATLAIYIYKMDRVHKEHRLISIMSEHKKTITSICWCPEKPNHLASSSADGLVIVWDITTQRPVAKLTHKEPVLCID</sequence>
<evidence type="ECO:0000256" key="2">
    <source>
        <dbReference type="ARBA" id="ARBA00022737"/>
    </source>
</evidence>
<dbReference type="PROSITE" id="PS50082">
    <property type="entry name" value="WD_REPEATS_2"/>
    <property type="match status" value="1"/>
</dbReference>
<reference evidence="5" key="1">
    <citation type="submission" date="2025-08" db="UniProtKB">
        <authorList>
            <consortium name="RefSeq"/>
        </authorList>
    </citation>
    <scope>IDENTIFICATION</scope>
</reference>
<protein>
    <submittedName>
        <fullName evidence="5">WD repeat-containing protein 17</fullName>
    </submittedName>
</protein>
<dbReference type="SMART" id="SM00320">
    <property type="entry name" value="WD40"/>
    <property type="match status" value="1"/>
</dbReference>
<accession>A0ABM1AE63</accession>
<dbReference type="InterPro" id="IPR001680">
    <property type="entry name" value="WD40_rpt"/>
</dbReference>
<evidence type="ECO:0000256" key="3">
    <source>
        <dbReference type="PROSITE-ProRule" id="PRU00221"/>
    </source>
</evidence>
<feature type="non-terminal residue" evidence="5">
    <location>
        <position position="106"/>
    </location>
</feature>
<dbReference type="InterPro" id="IPR019775">
    <property type="entry name" value="WD40_repeat_CS"/>
</dbReference>
<feature type="repeat" description="WD" evidence="3">
    <location>
        <begin position="53"/>
        <end position="95"/>
    </location>
</feature>
<evidence type="ECO:0000313" key="4">
    <source>
        <dbReference type="Proteomes" id="UP000694888"/>
    </source>
</evidence>
<evidence type="ECO:0000313" key="5">
    <source>
        <dbReference type="RefSeq" id="XP_012945973.1"/>
    </source>
</evidence>
<dbReference type="GeneID" id="106013820"/>
<dbReference type="Pfam" id="PF00400">
    <property type="entry name" value="WD40"/>
    <property type="match status" value="1"/>
</dbReference>
<dbReference type="PROSITE" id="PS50294">
    <property type="entry name" value="WD_REPEATS_REGION"/>
    <property type="match status" value="1"/>
</dbReference>
<keyword evidence="1 3" id="KW-0853">WD repeat</keyword>
<organism evidence="4 5">
    <name type="scientific">Aplysia californica</name>
    <name type="common">California sea hare</name>
    <dbReference type="NCBI Taxonomy" id="6500"/>
    <lineage>
        <taxon>Eukaryota</taxon>
        <taxon>Metazoa</taxon>
        <taxon>Spiralia</taxon>
        <taxon>Lophotrochozoa</taxon>
        <taxon>Mollusca</taxon>
        <taxon>Gastropoda</taxon>
        <taxon>Heterobranchia</taxon>
        <taxon>Euthyneura</taxon>
        <taxon>Tectipleura</taxon>
        <taxon>Aplysiida</taxon>
        <taxon>Aplysioidea</taxon>
        <taxon>Aplysiidae</taxon>
        <taxon>Aplysia</taxon>
    </lineage>
</organism>
<name>A0ABM1AE63_APLCA</name>
<dbReference type="SUPFAM" id="SSF50978">
    <property type="entry name" value="WD40 repeat-like"/>
    <property type="match status" value="1"/>
</dbReference>
<keyword evidence="2" id="KW-0677">Repeat</keyword>
<keyword evidence="4" id="KW-1185">Reference proteome</keyword>
<proteinExistence type="predicted"/>
<dbReference type="PANTHER" id="PTHR44464:SF1">
    <property type="entry name" value="WD REPEAT-CONTAINING PROTEIN 17"/>
    <property type="match status" value="1"/>
</dbReference>
<dbReference type="PROSITE" id="PS00678">
    <property type="entry name" value="WD_REPEATS_1"/>
    <property type="match status" value="1"/>
</dbReference>
<dbReference type="RefSeq" id="XP_012945973.1">
    <property type="nucleotide sequence ID" value="XM_013090519.2"/>
</dbReference>